<evidence type="ECO:0000313" key="1">
    <source>
        <dbReference type="EMBL" id="GJG27355.1"/>
    </source>
</evidence>
<evidence type="ECO:0008006" key="3">
    <source>
        <dbReference type="Google" id="ProtNLM"/>
    </source>
</evidence>
<accession>A0AA37MDG5</accession>
<organism evidence="1 2">
    <name type="scientific">Segatella bryantii</name>
    <name type="common">Prevotella bryantii</name>
    <dbReference type="NCBI Taxonomy" id="77095"/>
    <lineage>
        <taxon>Bacteria</taxon>
        <taxon>Pseudomonadati</taxon>
        <taxon>Bacteroidota</taxon>
        <taxon>Bacteroidia</taxon>
        <taxon>Bacteroidales</taxon>
        <taxon>Prevotellaceae</taxon>
        <taxon>Segatella</taxon>
    </lineage>
</organism>
<sequence length="367" mass="42256">MAVFFLFVVTLASSAYVERKPKGCDFSTYKRLNEAYAIDINHVYCDYEILEGADPSTFKVLNEHYATDMHHVWFNDNIIEGAEPTTFVIPNGGISNLAHDAHDYYMGNQPLHVADMGSFRQIDENWALDSLYVYYLDVDVLADKKAVSVGDSRTFKALNGFYAVDAKCVYYKNNIVKGADPASFAVLKGQYRYGQDRHRVYYEAYGSKIRNFNALRHKNMEDGIYNAFHTDGKTVYNPELMAMPVGTDFLTIHKVELFRNWYADSKHVYYENRLLPGANPKTFVIFPSHYVNADYVSDNNKNADYSHDDSHVYYRDSLMSDVDIASFVCGYDFVVEKSFAFDKSRYYEGTPNPRIEKLRQGKYQVVK</sequence>
<reference evidence="1" key="1">
    <citation type="submission" date="2021-08" db="EMBL/GenBank/DDBJ databases">
        <title>Prevotella lacticifex sp. nov., isolated from rumen of cow.</title>
        <authorList>
            <person name="Shinkai T."/>
            <person name="Ikeyama N."/>
            <person name="Kumagai M."/>
            <person name="Ohmori H."/>
            <person name="Sakamoto M."/>
            <person name="Ohkuma M."/>
            <person name="Mitsumori M."/>
        </authorList>
    </citation>
    <scope>NUCLEOTIDE SEQUENCE</scope>
    <source>
        <strain evidence="1">DSM 11371</strain>
    </source>
</reference>
<protein>
    <recommendedName>
        <fullName evidence="3">DKNYY family protein</fullName>
    </recommendedName>
</protein>
<dbReference type="InterPro" id="IPR027375">
    <property type="entry name" value="DKNYY"/>
</dbReference>
<gene>
    <name evidence="1" type="ORF">PRRU23_10550</name>
</gene>
<evidence type="ECO:0000313" key="2">
    <source>
        <dbReference type="Proteomes" id="UP000887043"/>
    </source>
</evidence>
<dbReference type="EMBL" id="BPTR01000001">
    <property type="protein sequence ID" value="GJG27355.1"/>
    <property type="molecule type" value="Genomic_DNA"/>
</dbReference>
<dbReference type="Proteomes" id="UP000887043">
    <property type="component" value="Unassembled WGS sequence"/>
</dbReference>
<comment type="caution">
    <text evidence="1">The sequence shown here is derived from an EMBL/GenBank/DDBJ whole genome shotgun (WGS) entry which is preliminary data.</text>
</comment>
<name>A0AA37MDG5_SEGBR</name>
<proteinExistence type="predicted"/>
<dbReference type="Pfam" id="PF13644">
    <property type="entry name" value="DKNYY"/>
    <property type="match status" value="2"/>
</dbReference>
<dbReference type="AlphaFoldDB" id="A0AA37MDG5"/>